<reference evidence="2" key="1">
    <citation type="submission" date="2021-09" db="EMBL/GenBank/DDBJ databases">
        <authorList>
            <consortium name="AG Swart"/>
            <person name="Singh M."/>
            <person name="Singh A."/>
            <person name="Seah K."/>
            <person name="Emmerich C."/>
        </authorList>
    </citation>
    <scope>NUCLEOTIDE SEQUENCE</scope>
    <source>
        <strain evidence="2">ATCC30299</strain>
    </source>
</reference>
<dbReference type="Gene3D" id="2.60.120.650">
    <property type="entry name" value="Cupin"/>
    <property type="match status" value="1"/>
</dbReference>
<evidence type="ECO:0000313" key="2">
    <source>
        <dbReference type="EMBL" id="CAG9310897.1"/>
    </source>
</evidence>
<name>A0AAU9IC73_9CILI</name>
<comment type="caution">
    <text evidence="2">The sequence shown here is derived from an EMBL/GenBank/DDBJ whole genome shotgun (WGS) entry which is preliminary data.</text>
</comment>
<dbReference type="Proteomes" id="UP001162131">
    <property type="component" value="Unassembled WGS sequence"/>
</dbReference>
<dbReference type="AlphaFoldDB" id="A0AAU9IC73"/>
<protein>
    <recommendedName>
        <fullName evidence="1">JmjC domain-containing protein</fullName>
    </recommendedName>
</protein>
<dbReference type="EMBL" id="CAJZBQ010000003">
    <property type="protein sequence ID" value="CAG9310897.1"/>
    <property type="molecule type" value="Genomic_DNA"/>
</dbReference>
<evidence type="ECO:0000313" key="3">
    <source>
        <dbReference type="Proteomes" id="UP001162131"/>
    </source>
</evidence>
<dbReference type="InterPro" id="IPR041667">
    <property type="entry name" value="Cupin_8"/>
</dbReference>
<gene>
    <name evidence="2" type="ORF">BSTOLATCC_MIC2611</name>
</gene>
<feature type="domain" description="JmjC" evidence="1">
    <location>
        <begin position="138"/>
        <end position="281"/>
    </location>
</feature>
<dbReference type="PANTHER" id="PTHR12461">
    <property type="entry name" value="HYPOXIA-INDUCIBLE FACTOR 1 ALPHA INHIBITOR-RELATED"/>
    <property type="match status" value="1"/>
</dbReference>
<proteinExistence type="predicted"/>
<organism evidence="2 3">
    <name type="scientific">Blepharisma stoltei</name>
    <dbReference type="NCBI Taxonomy" id="1481888"/>
    <lineage>
        <taxon>Eukaryota</taxon>
        <taxon>Sar</taxon>
        <taxon>Alveolata</taxon>
        <taxon>Ciliophora</taxon>
        <taxon>Postciliodesmatophora</taxon>
        <taxon>Heterotrichea</taxon>
        <taxon>Heterotrichida</taxon>
        <taxon>Blepharismidae</taxon>
        <taxon>Blepharisma</taxon>
    </lineage>
</organism>
<keyword evidence="3" id="KW-1185">Reference proteome</keyword>
<dbReference type="Pfam" id="PF13621">
    <property type="entry name" value="Cupin_8"/>
    <property type="match status" value="1"/>
</dbReference>
<dbReference type="PANTHER" id="PTHR12461:SF102">
    <property type="entry name" value="LYSINE-SPECIFIC DEMETHYLASE JMJ31"/>
    <property type="match status" value="1"/>
</dbReference>
<dbReference type="InterPro" id="IPR003347">
    <property type="entry name" value="JmjC_dom"/>
</dbReference>
<evidence type="ECO:0000259" key="1">
    <source>
        <dbReference type="PROSITE" id="PS51184"/>
    </source>
</evidence>
<sequence length="430" mass="50017">MRIIYIKTESLALKYSNMTKRRARQKRAIGAYIIDLEGKRHSFDSFYWFEQHNLPCVIVNCMKKWKARKEWFPPWDRLKLLIDSTSLIDVAVANENAEFSGANREQQYLSVSFYEFLSLSVLYAQQGVSMYMAQCPILSQTHTKEEKGLCPLLQDIKIPRIVQNKELEINLWMNIHPTKSAFHYDSYLNLLCIVHGQKDLELHPPSSYVRCESLFSESYNHLTSEFKHQGTKISLKPGQILFIPEGWWHKVNSTANTVALSMWWKGIDQGTLHENLGGSLDFYLAKSCIRRLVIQHADLMIERKIKKLGKIEEKVLENIRAGDTEFIFEALESVSPLLILKEIPTPSLKRLLLKIKHRGNLFEFLRSLDDQALYILITKLEEFDYDADSSVYYAELWGGIENAEDIIQYLLTIKKNITMDSFSRVLKHIV</sequence>
<dbReference type="PROSITE" id="PS51184">
    <property type="entry name" value="JMJC"/>
    <property type="match status" value="1"/>
</dbReference>
<accession>A0AAU9IC73</accession>
<dbReference type="SUPFAM" id="SSF51197">
    <property type="entry name" value="Clavaminate synthase-like"/>
    <property type="match status" value="1"/>
</dbReference>